<dbReference type="AlphaFoldDB" id="A0A919KAB0"/>
<evidence type="ECO:0000256" key="2">
    <source>
        <dbReference type="ARBA" id="ARBA00022448"/>
    </source>
</evidence>
<evidence type="ECO:0000256" key="9">
    <source>
        <dbReference type="ARBA" id="ARBA00061644"/>
    </source>
</evidence>
<dbReference type="EMBL" id="BOMV01000133">
    <property type="protein sequence ID" value="GIF02378.1"/>
    <property type="molecule type" value="Genomic_DNA"/>
</dbReference>
<dbReference type="InterPro" id="IPR036640">
    <property type="entry name" value="ABC1_TM_sf"/>
</dbReference>
<dbReference type="InterPro" id="IPR011527">
    <property type="entry name" value="ABC1_TM_dom"/>
</dbReference>
<evidence type="ECO:0000256" key="3">
    <source>
        <dbReference type="ARBA" id="ARBA00022475"/>
    </source>
</evidence>
<dbReference type="FunFam" id="3.40.50.300:FF:000299">
    <property type="entry name" value="ABC transporter ATP-binding protein/permease"/>
    <property type="match status" value="1"/>
</dbReference>
<protein>
    <submittedName>
        <fullName evidence="13">ABC transporter</fullName>
    </submittedName>
</protein>
<accession>A0A919KAB0</accession>
<feature type="transmembrane region" description="Helical" evidence="10">
    <location>
        <begin position="53"/>
        <end position="79"/>
    </location>
</feature>
<dbReference type="SUPFAM" id="SSF52540">
    <property type="entry name" value="P-loop containing nucleoside triphosphate hydrolases"/>
    <property type="match status" value="1"/>
</dbReference>
<keyword evidence="6" id="KW-0067">ATP-binding</keyword>
<evidence type="ECO:0000256" key="10">
    <source>
        <dbReference type="SAM" id="Phobius"/>
    </source>
</evidence>
<sequence>MSLLGDAGSLGSEFSGDRMLRSERKRDQVAGRKVQRGVWRRVLGYARPYRGRIAVFTLAVILSAAIGVGTPVVAGWIVNAITEARPDAARTVVWLALIVAGLAVVDAGLQLAQRWHAARVGEGVTLRLRTELHSHIQRLPLQFFSRTKTGALASRVNTDVLGAQRAFSTTLSGLISNVVQLIITAVVMATLSWQIALLSLVLLPLLLLPAKWMGRRLAGITREGFQLNARMASATIERFGVAGALLVKLFGRPEVEQERFRKDAVRVHDIGILQAMYSRSFFVAMLLVASLAQALTYGLGGWLAVNGTVSAGTVVSLALLITRLYGPLTALSNIRVDVMSAVVSFERVFDILDLAPAVAEKPDARPVPKDARSVELDAVEFRYPTASEVSLAALEDVAVLDDAPSEPVLRGISLTVRPGQMVAVVGASGAGKSTLGMLVSRIYDVTGGAIRVGGVDVRDVTSQSLRDAIGVVTQDSHLFHESILDNLRYARPGATEQEIWTALDMAQAGDVVRALPKGLQTVVGDRGYRLSGGERQRIAIARLLLKAPPIVILDEATAHLDSGSEAAVQKALATALEGRTSLVIAHRLSTIVHADVIVVLEEGRIVERGTHDELMAAGGAYAKLCLTQLVERGAE</sequence>
<feature type="transmembrane region" description="Helical" evidence="10">
    <location>
        <begin position="181"/>
        <end position="208"/>
    </location>
</feature>
<feature type="domain" description="ABC transmembrane type-1" evidence="12">
    <location>
        <begin position="54"/>
        <end position="340"/>
    </location>
</feature>
<evidence type="ECO:0000313" key="13">
    <source>
        <dbReference type="EMBL" id="GIF02378.1"/>
    </source>
</evidence>
<feature type="transmembrane region" description="Helical" evidence="10">
    <location>
        <begin position="91"/>
        <end position="112"/>
    </location>
</feature>
<dbReference type="InterPro" id="IPR003439">
    <property type="entry name" value="ABC_transporter-like_ATP-bd"/>
</dbReference>
<dbReference type="InterPro" id="IPR003593">
    <property type="entry name" value="AAA+_ATPase"/>
</dbReference>
<feature type="domain" description="ABC transporter" evidence="11">
    <location>
        <begin position="392"/>
        <end position="627"/>
    </location>
</feature>
<evidence type="ECO:0000256" key="6">
    <source>
        <dbReference type="ARBA" id="ARBA00022840"/>
    </source>
</evidence>
<evidence type="ECO:0000256" key="7">
    <source>
        <dbReference type="ARBA" id="ARBA00022989"/>
    </source>
</evidence>
<dbReference type="Gene3D" id="3.40.50.300">
    <property type="entry name" value="P-loop containing nucleotide triphosphate hydrolases"/>
    <property type="match status" value="1"/>
</dbReference>
<keyword evidence="3" id="KW-1003">Cell membrane</keyword>
<dbReference type="InterPro" id="IPR039421">
    <property type="entry name" value="Type_1_exporter"/>
</dbReference>
<evidence type="ECO:0000313" key="14">
    <source>
        <dbReference type="Proteomes" id="UP000636960"/>
    </source>
</evidence>
<dbReference type="CDD" id="cd18550">
    <property type="entry name" value="ABC_6TM_exporter_like"/>
    <property type="match status" value="1"/>
</dbReference>
<dbReference type="PROSITE" id="PS00211">
    <property type="entry name" value="ABC_TRANSPORTER_1"/>
    <property type="match status" value="1"/>
</dbReference>
<proteinExistence type="inferred from homology"/>
<dbReference type="InterPro" id="IPR027417">
    <property type="entry name" value="P-loop_NTPase"/>
</dbReference>
<evidence type="ECO:0000256" key="8">
    <source>
        <dbReference type="ARBA" id="ARBA00023136"/>
    </source>
</evidence>
<comment type="subcellular location">
    <subcellularLocation>
        <location evidence="1">Cell membrane</location>
        <topology evidence="1">Multi-pass membrane protein</topology>
    </subcellularLocation>
</comment>
<keyword evidence="5" id="KW-0547">Nucleotide-binding</keyword>
<evidence type="ECO:0000259" key="12">
    <source>
        <dbReference type="PROSITE" id="PS50929"/>
    </source>
</evidence>
<evidence type="ECO:0000256" key="1">
    <source>
        <dbReference type="ARBA" id="ARBA00004651"/>
    </source>
</evidence>
<comment type="similarity">
    <text evidence="9">Belongs to the ABC transporter superfamily. Lipid exporter (TC 3.A.1.106) family.</text>
</comment>
<comment type="caution">
    <text evidence="13">The sequence shown here is derived from an EMBL/GenBank/DDBJ whole genome shotgun (WGS) entry which is preliminary data.</text>
</comment>
<dbReference type="GO" id="GO:0016887">
    <property type="term" value="F:ATP hydrolysis activity"/>
    <property type="evidence" value="ECO:0007669"/>
    <property type="project" value="InterPro"/>
</dbReference>
<dbReference type="PROSITE" id="PS50893">
    <property type="entry name" value="ABC_TRANSPORTER_2"/>
    <property type="match status" value="1"/>
</dbReference>
<evidence type="ECO:0000256" key="4">
    <source>
        <dbReference type="ARBA" id="ARBA00022692"/>
    </source>
</evidence>
<keyword evidence="7 10" id="KW-1133">Transmembrane helix</keyword>
<dbReference type="SUPFAM" id="SSF90123">
    <property type="entry name" value="ABC transporter transmembrane region"/>
    <property type="match status" value="1"/>
</dbReference>
<dbReference type="PANTHER" id="PTHR43394:SF1">
    <property type="entry name" value="ATP-BINDING CASSETTE SUB-FAMILY B MEMBER 10, MITOCHONDRIAL"/>
    <property type="match status" value="1"/>
</dbReference>
<dbReference type="InterPro" id="IPR017871">
    <property type="entry name" value="ABC_transporter-like_CS"/>
</dbReference>
<feature type="transmembrane region" description="Helical" evidence="10">
    <location>
        <begin position="281"/>
        <end position="303"/>
    </location>
</feature>
<keyword evidence="4 10" id="KW-0812">Transmembrane</keyword>
<gene>
    <name evidence="13" type="ORF">Ari01nite_98420</name>
</gene>
<feature type="transmembrane region" description="Helical" evidence="10">
    <location>
        <begin position="309"/>
        <end position="326"/>
    </location>
</feature>
<dbReference type="GO" id="GO:0005524">
    <property type="term" value="F:ATP binding"/>
    <property type="evidence" value="ECO:0007669"/>
    <property type="project" value="UniProtKB-KW"/>
</dbReference>
<dbReference type="Gene3D" id="1.20.1560.10">
    <property type="entry name" value="ABC transporter type 1, transmembrane domain"/>
    <property type="match status" value="1"/>
</dbReference>
<dbReference type="GO" id="GO:0005886">
    <property type="term" value="C:plasma membrane"/>
    <property type="evidence" value="ECO:0007669"/>
    <property type="project" value="UniProtKB-SubCell"/>
</dbReference>
<keyword evidence="8 10" id="KW-0472">Membrane</keyword>
<name>A0A919KAB0_9ACTN</name>
<evidence type="ECO:0000259" key="11">
    <source>
        <dbReference type="PROSITE" id="PS50893"/>
    </source>
</evidence>
<keyword evidence="14" id="KW-1185">Reference proteome</keyword>
<dbReference type="Pfam" id="PF00005">
    <property type="entry name" value="ABC_tran"/>
    <property type="match status" value="1"/>
</dbReference>
<organism evidence="13 14">
    <name type="scientific">Paractinoplanes rishiriensis</name>
    <dbReference type="NCBI Taxonomy" id="1050105"/>
    <lineage>
        <taxon>Bacteria</taxon>
        <taxon>Bacillati</taxon>
        <taxon>Actinomycetota</taxon>
        <taxon>Actinomycetes</taxon>
        <taxon>Micromonosporales</taxon>
        <taxon>Micromonosporaceae</taxon>
        <taxon>Paractinoplanes</taxon>
    </lineage>
</organism>
<keyword evidence="2" id="KW-0813">Transport</keyword>
<dbReference type="Proteomes" id="UP000636960">
    <property type="component" value="Unassembled WGS sequence"/>
</dbReference>
<dbReference type="PROSITE" id="PS50929">
    <property type="entry name" value="ABC_TM1F"/>
    <property type="match status" value="1"/>
</dbReference>
<dbReference type="SMART" id="SM00382">
    <property type="entry name" value="AAA"/>
    <property type="match status" value="1"/>
</dbReference>
<dbReference type="GO" id="GO:0015421">
    <property type="term" value="F:ABC-type oligopeptide transporter activity"/>
    <property type="evidence" value="ECO:0007669"/>
    <property type="project" value="TreeGrafter"/>
</dbReference>
<dbReference type="Pfam" id="PF00664">
    <property type="entry name" value="ABC_membrane"/>
    <property type="match status" value="1"/>
</dbReference>
<dbReference type="PANTHER" id="PTHR43394">
    <property type="entry name" value="ATP-DEPENDENT PERMEASE MDL1, MITOCHONDRIAL"/>
    <property type="match status" value="1"/>
</dbReference>
<reference evidence="13" key="1">
    <citation type="submission" date="2021-01" db="EMBL/GenBank/DDBJ databases">
        <title>Whole genome shotgun sequence of Actinoplanes rishiriensis NBRC 108556.</title>
        <authorList>
            <person name="Komaki H."/>
            <person name="Tamura T."/>
        </authorList>
    </citation>
    <scope>NUCLEOTIDE SEQUENCE</scope>
    <source>
        <strain evidence="13">NBRC 108556</strain>
    </source>
</reference>
<dbReference type="RefSeq" id="WP_239163698.1">
    <property type="nucleotide sequence ID" value="NZ_BOMV01000133.1"/>
</dbReference>
<evidence type="ECO:0000256" key="5">
    <source>
        <dbReference type="ARBA" id="ARBA00022741"/>
    </source>
</evidence>